<evidence type="ECO:0000313" key="4">
    <source>
        <dbReference type="Proteomes" id="UP000051166"/>
    </source>
</evidence>
<dbReference type="GeneID" id="98308246"/>
<comment type="caution">
    <text evidence="3">The sequence shown here is derived from an EMBL/GenBank/DDBJ whole genome shotgun (WGS) entry which is preliminary data.</text>
</comment>
<comment type="cofactor">
    <cofactor evidence="1">
        <name>FMN</name>
        <dbReference type="ChEBI" id="CHEBI:58210"/>
    </cofactor>
</comment>
<dbReference type="InterPro" id="IPR012349">
    <property type="entry name" value="Split_barrel_FMN-bd"/>
</dbReference>
<dbReference type="Gene3D" id="2.30.110.10">
    <property type="entry name" value="Electron Transport, Fmn-binding Protein, Chain A"/>
    <property type="match status" value="1"/>
</dbReference>
<dbReference type="InterPro" id="IPR052174">
    <property type="entry name" value="Flavoredoxin"/>
</dbReference>
<accession>A0A0R1UYX9</accession>
<dbReference type="OrthoDB" id="9794638at2"/>
<keyword evidence="2" id="KW-0285">Flavoprotein</keyword>
<evidence type="ECO:0000256" key="1">
    <source>
        <dbReference type="ARBA" id="ARBA00001917"/>
    </source>
</evidence>
<evidence type="ECO:0000313" key="3">
    <source>
        <dbReference type="EMBL" id="KRL98521.1"/>
    </source>
</evidence>
<gene>
    <name evidence="3" type="ORF">FD50_GL000840</name>
</gene>
<name>A0A0R1UYX9_9LACO</name>
<dbReference type="STRING" id="1423801.FD50_GL000840"/>
<dbReference type="PANTHER" id="PTHR43567:SF1">
    <property type="entry name" value="FLAVOREDOXIN"/>
    <property type="match status" value="1"/>
</dbReference>
<dbReference type="PATRIC" id="fig|1423801.4.peg.853"/>
<dbReference type="RefSeq" id="WP_056960897.1">
    <property type="nucleotide sequence ID" value="NZ_AZFQ01000039.1"/>
</dbReference>
<sequence>MFKQLTKDSFYYGATVVLMTTKNPNTGIDNLTPLSSTWTLDQTIVFGIGLHNQGYLNLAKGTNLTFNIADGEHWQQVEKVAKTTGTHEIPGYKERAGYTYCADKFGLGNFTKLPGITGETVRIKECPLQLEATVLQITKRATFAIVECQIKAIFVLEDLLYDSTHIDVEKWHPLIYKFREYATTKHQLGKNFRFAEFSR</sequence>
<protein>
    <submittedName>
        <fullName evidence="3">Uncharacterized protein</fullName>
    </submittedName>
</protein>
<reference evidence="3 4" key="1">
    <citation type="journal article" date="2015" name="Genome Announc.">
        <title>Expanding the biotechnology potential of lactobacilli through comparative genomics of 213 strains and associated genera.</title>
        <authorList>
            <person name="Sun Z."/>
            <person name="Harris H.M."/>
            <person name="McCann A."/>
            <person name="Guo C."/>
            <person name="Argimon S."/>
            <person name="Zhang W."/>
            <person name="Yang X."/>
            <person name="Jeffery I.B."/>
            <person name="Cooney J.C."/>
            <person name="Kagawa T.F."/>
            <person name="Liu W."/>
            <person name="Song Y."/>
            <person name="Salvetti E."/>
            <person name="Wrobel A."/>
            <person name="Rasinkangas P."/>
            <person name="Parkhill J."/>
            <person name="Rea M.C."/>
            <person name="O'Sullivan O."/>
            <person name="Ritari J."/>
            <person name="Douillard F.P."/>
            <person name="Paul Ross R."/>
            <person name="Yang R."/>
            <person name="Briner A.E."/>
            <person name="Felis G.E."/>
            <person name="de Vos W.M."/>
            <person name="Barrangou R."/>
            <person name="Klaenhammer T.R."/>
            <person name="Caufield P.W."/>
            <person name="Cui Y."/>
            <person name="Zhang H."/>
            <person name="O'Toole P.W."/>
        </authorList>
    </citation>
    <scope>NUCLEOTIDE SEQUENCE [LARGE SCALE GENOMIC DNA]</scope>
    <source>
        <strain evidence="3 4">DSM 16230</strain>
    </source>
</reference>
<dbReference type="PANTHER" id="PTHR43567">
    <property type="entry name" value="FLAVOREDOXIN-RELATED-RELATED"/>
    <property type="match status" value="1"/>
</dbReference>
<evidence type="ECO:0000256" key="2">
    <source>
        <dbReference type="ARBA" id="ARBA00022630"/>
    </source>
</evidence>
<dbReference type="AlphaFoldDB" id="A0A0R1UYX9"/>
<dbReference type="EMBL" id="AZFQ01000039">
    <property type="protein sequence ID" value="KRL98521.1"/>
    <property type="molecule type" value="Genomic_DNA"/>
</dbReference>
<dbReference type="Proteomes" id="UP000051166">
    <property type="component" value="Unassembled WGS sequence"/>
</dbReference>
<organism evidence="3 4">
    <name type="scientific">Liquorilactobacillus satsumensis DSM 16230 = JCM 12392</name>
    <dbReference type="NCBI Taxonomy" id="1423801"/>
    <lineage>
        <taxon>Bacteria</taxon>
        <taxon>Bacillati</taxon>
        <taxon>Bacillota</taxon>
        <taxon>Bacilli</taxon>
        <taxon>Lactobacillales</taxon>
        <taxon>Lactobacillaceae</taxon>
        <taxon>Liquorilactobacillus</taxon>
    </lineage>
</organism>
<dbReference type="SUPFAM" id="SSF50475">
    <property type="entry name" value="FMN-binding split barrel"/>
    <property type="match status" value="1"/>
</dbReference>
<keyword evidence="4" id="KW-1185">Reference proteome</keyword>
<proteinExistence type="predicted"/>